<feature type="coiled-coil region" evidence="13">
    <location>
        <begin position="216"/>
        <end position="409"/>
    </location>
</feature>
<dbReference type="Pfam" id="PF00038">
    <property type="entry name" value="Filament"/>
    <property type="match status" value="1"/>
</dbReference>
<dbReference type="GO" id="GO:0005634">
    <property type="term" value="C:nucleus"/>
    <property type="evidence" value="ECO:0007669"/>
    <property type="project" value="UniProtKB-SubCell"/>
</dbReference>
<dbReference type="Ensembl" id="ENSCPOT00000037255.1">
    <property type="protein sequence ID" value="ENSCPOP00000026561.1"/>
    <property type="gene ID" value="ENSCPOG00000006839.4"/>
</dbReference>
<feature type="domain" description="IF rod" evidence="15">
    <location>
        <begin position="113"/>
        <end position="424"/>
    </location>
</feature>
<dbReference type="GO" id="GO:0045095">
    <property type="term" value="C:keratin filament"/>
    <property type="evidence" value="ECO:0007669"/>
    <property type="project" value="Ensembl"/>
</dbReference>
<keyword evidence="17" id="KW-1185">Reference proteome</keyword>
<dbReference type="PRINTS" id="PR01248">
    <property type="entry name" value="TYPE1KERATIN"/>
</dbReference>
<dbReference type="GeneTree" id="ENSGT00940000154602"/>
<protein>
    <recommendedName>
        <fullName evidence="9">Keratin, type I cytoskeletal 14</fullName>
    </recommendedName>
    <alternativeName>
        <fullName evidence="10">Cytokeratin-14</fullName>
    </alternativeName>
    <alternativeName>
        <fullName evidence="11">Keratin-14</fullName>
    </alternativeName>
</protein>
<organism evidence="16 17">
    <name type="scientific">Cavia porcellus</name>
    <name type="common">Guinea pig</name>
    <dbReference type="NCBI Taxonomy" id="10141"/>
    <lineage>
        <taxon>Eukaryota</taxon>
        <taxon>Metazoa</taxon>
        <taxon>Chordata</taxon>
        <taxon>Craniata</taxon>
        <taxon>Vertebrata</taxon>
        <taxon>Euteleostomi</taxon>
        <taxon>Mammalia</taxon>
        <taxon>Eutheria</taxon>
        <taxon>Euarchontoglires</taxon>
        <taxon>Glires</taxon>
        <taxon>Rodentia</taxon>
        <taxon>Hystricomorpha</taxon>
        <taxon>Caviidae</taxon>
        <taxon>Cavia</taxon>
    </lineage>
</organism>
<dbReference type="GO" id="GO:0045110">
    <property type="term" value="P:intermediate filament bundle assembly"/>
    <property type="evidence" value="ECO:0007669"/>
    <property type="project" value="Ensembl"/>
</dbReference>
<dbReference type="PANTHER" id="PTHR23239:SF368">
    <property type="entry name" value="KERATIN, TYPE I CYTOSKELETAL 14"/>
    <property type="match status" value="1"/>
</dbReference>
<comment type="function">
    <text evidence="8">The nonhelical tail domain is involved in promoting KRT5-KRT14 filaments to self-organize into large bundles and enhances the mechanical properties involved in resilience of keratin intermediate filaments in vitro.</text>
</comment>
<dbReference type="FunFam" id="1.20.5.500:FF:000001">
    <property type="entry name" value="Type II keratin 23"/>
    <property type="match status" value="1"/>
</dbReference>
<evidence type="ECO:0000256" key="11">
    <source>
        <dbReference type="ARBA" id="ARBA00042490"/>
    </source>
</evidence>
<feature type="region of interest" description="Disordered" evidence="14">
    <location>
        <begin position="425"/>
        <end position="453"/>
    </location>
</feature>
<evidence type="ECO:0000256" key="10">
    <source>
        <dbReference type="ARBA" id="ARBA00041705"/>
    </source>
</evidence>
<evidence type="ECO:0000256" key="12">
    <source>
        <dbReference type="RuleBase" id="RU000685"/>
    </source>
</evidence>
<dbReference type="GO" id="GO:0005198">
    <property type="term" value="F:structural molecule activity"/>
    <property type="evidence" value="ECO:0007669"/>
    <property type="project" value="InterPro"/>
</dbReference>
<feature type="compositionally biased region" description="Low complexity" evidence="14">
    <location>
        <begin position="425"/>
        <end position="445"/>
    </location>
</feature>
<dbReference type="FunFam" id="1.20.5.170:FF:000002">
    <property type="entry name" value="Type I keratin KA11"/>
    <property type="match status" value="1"/>
</dbReference>
<dbReference type="GeneID" id="100713272"/>
<dbReference type="GO" id="GO:0048863">
    <property type="term" value="P:stem cell differentiation"/>
    <property type="evidence" value="ECO:0007669"/>
    <property type="project" value="Ensembl"/>
</dbReference>
<keyword evidence="7" id="KW-0539">Nucleus</keyword>
<dbReference type="InterPro" id="IPR039008">
    <property type="entry name" value="IF_rod_dom"/>
</dbReference>
<dbReference type="Proteomes" id="UP000005447">
    <property type="component" value="Unassembled WGS sequence"/>
</dbReference>
<dbReference type="GO" id="GO:0009314">
    <property type="term" value="P:response to radiation"/>
    <property type="evidence" value="ECO:0007669"/>
    <property type="project" value="Ensembl"/>
</dbReference>
<evidence type="ECO:0000313" key="17">
    <source>
        <dbReference type="Proteomes" id="UP000005447"/>
    </source>
</evidence>
<dbReference type="OrthoDB" id="2441647at2759"/>
<dbReference type="GO" id="GO:1990254">
    <property type="term" value="F:keratin filament binding"/>
    <property type="evidence" value="ECO:0007669"/>
    <property type="project" value="Ensembl"/>
</dbReference>
<dbReference type="SMART" id="SM01391">
    <property type="entry name" value="Filament"/>
    <property type="match status" value="1"/>
</dbReference>
<keyword evidence="4" id="KW-0416">Keratin</keyword>
<keyword evidence="5 12" id="KW-0403">Intermediate filament</keyword>
<dbReference type="EMBL" id="AAKN02042410">
    <property type="status" value="NOT_ANNOTATED_CDS"/>
    <property type="molecule type" value="Genomic_DNA"/>
</dbReference>
<evidence type="ECO:0000256" key="4">
    <source>
        <dbReference type="ARBA" id="ARBA00022744"/>
    </source>
</evidence>
<dbReference type="GO" id="GO:0042633">
    <property type="term" value="P:hair cycle"/>
    <property type="evidence" value="ECO:0007669"/>
    <property type="project" value="Ensembl"/>
</dbReference>
<evidence type="ECO:0000256" key="9">
    <source>
        <dbReference type="ARBA" id="ARBA00040326"/>
    </source>
</evidence>
<dbReference type="FunCoup" id="A0A286XM26">
    <property type="interactions" value="162"/>
</dbReference>
<dbReference type="InterPro" id="IPR018039">
    <property type="entry name" value="IF_conserved"/>
</dbReference>
<dbReference type="KEGG" id="cpoc:100713272"/>
<evidence type="ECO:0000256" key="3">
    <source>
        <dbReference type="ARBA" id="ARBA00022490"/>
    </source>
</evidence>
<dbReference type="SUPFAM" id="SSF64593">
    <property type="entry name" value="Intermediate filament protein, coiled coil region"/>
    <property type="match status" value="2"/>
</dbReference>
<comment type="subcellular location">
    <subcellularLocation>
        <location evidence="2">Cytoplasm</location>
    </subcellularLocation>
    <subcellularLocation>
        <location evidence="1">Nucleus</location>
    </subcellularLocation>
</comment>
<comment type="similarity">
    <text evidence="12">Belongs to the intermediate filament family.</text>
</comment>
<evidence type="ECO:0000256" key="6">
    <source>
        <dbReference type="ARBA" id="ARBA00023054"/>
    </source>
</evidence>
<evidence type="ECO:0000256" key="14">
    <source>
        <dbReference type="SAM" id="MobiDB-lite"/>
    </source>
</evidence>
<dbReference type="InParanoid" id="A0A286XM26"/>
<proteinExistence type="inferred from homology"/>
<reference evidence="16" key="2">
    <citation type="submission" date="2025-08" db="UniProtKB">
        <authorList>
            <consortium name="Ensembl"/>
        </authorList>
    </citation>
    <scope>IDENTIFICATION</scope>
    <source>
        <strain evidence="16">2N</strain>
    </source>
</reference>
<gene>
    <name evidence="16" type="primary">KRT14</name>
</gene>
<accession>A0A286XM26</accession>
<dbReference type="GO" id="GO:0001533">
    <property type="term" value="C:cornified envelope"/>
    <property type="evidence" value="ECO:0007669"/>
    <property type="project" value="Ensembl"/>
</dbReference>
<dbReference type="OMA" id="PTEMKDY"/>
<evidence type="ECO:0000256" key="7">
    <source>
        <dbReference type="ARBA" id="ARBA00023242"/>
    </source>
</evidence>
<evidence type="ECO:0000259" key="15">
    <source>
        <dbReference type="PROSITE" id="PS51842"/>
    </source>
</evidence>
<dbReference type="PROSITE" id="PS51842">
    <property type="entry name" value="IF_ROD_2"/>
    <property type="match status" value="1"/>
</dbReference>
<dbReference type="Bgee" id="ENSCPOG00000006839">
    <property type="expression patterns" value="Expressed in zone of skin and 9 other cell types or tissues"/>
</dbReference>
<dbReference type="PANTHER" id="PTHR23239">
    <property type="entry name" value="INTERMEDIATE FILAMENT"/>
    <property type="match status" value="1"/>
</dbReference>
<dbReference type="FunFam" id="1.20.5.1160:FF:000002">
    <property type="entry name" value="Type I keratin 10"/>
    <property type="match status" value="1"/>
</dbReference>
<keyword evidence="6 13" id="KW-0175">Coiled coil</keyword>
<evidence type="ECO:0000256" key="8">
    <source>
        <dbReference type="ARBA" id="ARBA00037229"/>
    </source>
</evidence>
<sequence>MTTCSRQFTSSSSMKGSCGIGGGSSRISSVLAPSAYGGLSVTSSRFSSGGACGMGGSYGGGFSSSSSFGGGYGGFAGYGGGLGAGLGAGLGGGLGGGFGVGFGGGDGLLAGSEKVTMQNLNDRLASYLEKVRALEEANAELEVKIRDWYQRQRPVENRDYSSYYKTIEDLRNKILTATVDNANVVLQIDNARLAADDFRTKYETELNLRMSVEADINALRRVLDELTLARADLEMQIESLKEELAYLRKNHEEEMNTMRGQVGGDVNVEMDAAPGVDLSRILNEMRDQYEKMAEKNRRDAEEWFFSKTEELNREVATNTEALQSSKTEISELRRSVQNLEIELQSQLSMKASLENSLEETKGRYCMQLAQIQDMIGGVEEQLAQLRCEMEQQNQEYKILLDVKTRLEQEIATYRRLLEGEDAHLSSAQFSSGSQSSRDVTSSSRQVRTKVVDVHDGKVVSSHEQILRTKN</sequence>
<dbReference type="PROSITE" id="PS00226">
    <property type="entry name" value="IF_ROD_1"/>
    <property type="match status" value="1"/>
</dbReference>
<dbReference type="VEuPathDB" id="HostDB:ENSCPOG00000006839"/>
<evidence type="ECO:0000256" key="1">
    <source>
        <dbReference type="ARBA" id="ARBA00004123"/>
    </source>
</evidence>
<dbReference type="GO" id="GO:0030216">
    <property type="term" value="P:keratinocyte differentiation"/>
    <property type="evidence" value="ECO:0007669"/>
    <property type="project" value="Ensembl"/>
</dbReference>
<keyword evidence="3" id="KW-0963">Cytoplasm</keyword>
<dbReference type="STRING" id="10141.ENSCPOP00000026561"/>
<dbReference type="AlphaFoldDB" id="A0A286XM26"/>
<dbReference type="GO" id="GO:0045178">
    <property type="term" value="C:basal part of cell"/>
    <property type="evidence" value="ECO:0007669"/>
    <property type="project" value="Ensembl"/>
</dbReference>
<dbReference type="InterPro" id="IPR002957">
    <property type="entry name" value="Keratin_I"/>
</dbReference>
<dbReference type="GO" id="GO:0005737">
    <property type="term" value="C:cytoplasm"/>
    <property type="evidence" value="ECO:0007669"/>
    <property type="project" value="UniProtKB-SubCell"/>
</dbReference>
<evidence type="ECO:0000256" key="13">
    <source>
        <dbReference type="SAM" id="Coils"/>
    </source>
</evidence>
<name>A0A286XM26_CAVPO</name>
<dbReference type="SUPFAM" id="SSF46579">
    <property type="entry name" value="Prefoldin"/>
    <property type="match status" value="1"/>
</dbReference>
<feature type="coiled-coil region" evidence="13">
    <location>
        <begin position="117"/>
        <end position="151"/>
    </location>
</feature>
<evidence type="ECO:0000256" key="5">
    <source>
        <dbReference type="ARBA" id="ARBA00022754"/>
    </source>
</evidence>
<reference evidence="16" key="3">
    <citation type="submission" date="2025-09" db="UniProtKB">
        <authorList>
            <consortium name="Ensembl"/>
        </authorList>
    </citation>
    <scope>IDENTIFICATION</scope>
    <source>
        <strain evidence="16">2N</strain>
    </source>
</reference>
<dbReference type="Gene3D" id="1.20.5.500">
    <property type="entry name" value="Single helix bin"/>
    <property type="match status" value="1"/>
</dbReference>
<reference evidence="17" key="1">
    <citation type="journal article" date="2011" name="Nature">
        <title>A high-resolution map of human evolutionary constraint using 29 mammals.</title>
        <authorList>
            <person name="Lindblad-Toh K."/>
            <person name="Garber M."/>
            <person name="Zuk O."/>
            <person name="Lin M.F."/>
            <person name="Parker B.J."/>
            <person name="Washietl S."/>
            <person name="Kheradpour P."/>
            <person name="Ernst J."/>
            <person name="Jordan G."/>
            <person name="Mauceli E."/>
            <person name="Ward L.D."/>
            <person name="Lowe C.B."/>
            <person name="Holloway A.K."/>
            <person name="Clamp M."/>
            <person name="Gnerre S."/>
            <person name="Alfoldi J."/>
            <person name="Beal K."/>
            <person name="Chang J."/>
            <person name="Clawson H."/>
            <person name="Cuff J."/>
            <person name="Di Palma F."/>
            <person name="Fitzgerald S."/>
            <person name="Flicek P."/>
            <person name="Guttman M."/>
            <person name="Hubisz M.J."/>
            <person name="Jaffe D.B."/>
            <person name="Jungreis I."/>
            <person name="Kent W.J."/>
            <person name="Kostka D."/>
            <person name="Lara M."/>
            <person name="Martins A.L."/>
            <person name="Massingham T."/>
            <person name="Moltke I."/>
            <person name="Raney B.J."/>
            <person name="Rasmussen M.D."/>
            <person name="Robinson J."/>
            <person name="Stark A."/>
            <person name="Vilella A.J."/>
            <person name="Wen J."/>
            <person name="Xie X."/>
            <person name="Zody M.C."/>
            <person name="Baldwin J."/>
            <person name="Bloom T."/>
            <person name="Chin C.W."/>
            <person name="Heiman D."/>
            <person name="Nicol R."/>
            <person name="Nusbaum C."/>
            <person name="Young S."/>
            <person name="Wilkinson J."/>
            <person name="Worley K.C."/>
            <person name="Kovar C.L."/>
            <person name="Muzny D.M."/>
            <person name="Gibbs R.A."/>
            <person name="Cree A."/>
            <person name="Dihn H.H."/>
            <person name="Fowler G."/>
            <person name="Jhangiani S."/>
            <person name="Joshi V."/>
            <person name="Lee S."/>
            <person name="Lewis L.R."/>
            <person name="Nazareth L.V."/>
            <person name="Okwuonu G."/>
            <person name="Santibanez J."/>
            <person name="Warren W.C."/>
            <person name="Mardis E.R."/>
            <person name="Weinstock G.M."/>
            <person name="Wilson R.K."/>
            <person name="Delehaunty K."/>
            <person name="Dooling D."/>
            <person name="Fronik C."/>
            <person name="Fulton L."/>
            <person name="Fulton B."/>
            <person name="Graves T."/>
            <person name="Minx P."/>
            <person name="Sodergren E."/>
            <person name="Birney E."/>
            <person name="Margulies E.H."/>
            <person name="Herrero J."/>
            <person name="Green E.D."/>
            <person name="Haussler D."/>
            <person name="Siepel A."/>
            <person name="Goldman N."/>
            <person name="Pollard K.S."/>
            <person name="Pedersen J.S."/>
            <person name="Lander E.S."/>
            <person name="Kellis M."/>
        </authorList>
    </citation>
    <scope>NUCLEOTIDE SEQUENCE [LARGE SCALE GENOMIC DNA]</scope>
    <source>
        <strain evidence="17">2N</strain>
    </source>
</reference>
<dbReference type="EMBL" id="AAKN02042411">
    <property type="status" value="NOT_ANNOTATED_CDS"/>
    <property type="molecule type" value="Genomic_DNA"/>
</dbReference>
<dbReference type="Gene3D" id="1.20.5.1160">
    <property type="entry name" value="Vasodilator-stimulated phosphoprotein"/>
    <property type="match status" value="1"/>
</dbReference>
<feature type="region of interest" description="Disordered" evidence="14">
    <location>
        <begin position="1"/>
        <end position="21"/>
    </location>
</feature>
<dbReference type="Gene3D" id="1.20.5.170">
    <property type="match status" value="1"/>
</dbReference>
<evidence type="ECO:0000256" key="2">
    <source>
        <dbReference type="ARBA" id="ARBA00004496"/>
    </source>
</evidence>
<evidence type="ECO:0000313" key="16">
    <source>
        <dbReference type="Ensembl" id="ENSCPOP00000026561.1"/>
    </source>
</evidence>